<dbReference type="CDD" id="cd07727">
    <property type="entry name" value="YmaE-like_MBL-fold"/>
    <property type="match status" value="1"/>
</dbReference>
<dbReference type="InterPro" id="IPR036866">
    <property type="entry name" value="RibonucZ/Hydroxyglut_hydro"/>
</dbReference>
<dbReference type="OrthoDB" id="9802248at2"/>
<protein>
    <submittedName>
        <fullName evidence="2">Glyoxylase, beta-lactamase superfamily II</fullName>
    </submittedName>
</protein>
<dbReference type="PANTHER" id="PTHR42773">
    <property type="entry name" value="METALLO-BETA-LACTAMASE-RELATED"/>
    <property type="match status" value="1"/>
</dbReference>
<dbReference type="SMART" id="SM00849">
    <property type="entry name" value="Lactamase_B"/>
    <property type="match status" value="1"/>
</dbReference>
<reference evidence="3" key="1">
    <citation type="submission" date="2015-11" db="EMBL/GenBank/DDBJ databases">
        <authorList>
            <person name="Varghese N."/>
        </authorList>
    </citation>
    <scope>NUCLEOTIDE SEQUENCE [LARGE SCALE GENOMIC DNA]</scope>
    <source>
        <strain evidence="3">JGI-23</strain>
    </source>
</reference>
<evidence type="ECO:0000259" key="1">
    <source>
        <dbReference type="SMART" id="SM00849"/>
    </source>
</evidence>
<accession>A0A0P1MTY5</accession>
<evidence type="ECO:0000313" key="3">
    <source>
        <dbReference type="Proteomes" id="UP000199197"/>
    </source>
</evidence>
<dbReference type="RefSeq" id="WP_092348368.1">
    <property type="nucleotide sequence ID" value="NZ_CZVW01000005.1"/>
</dbReference>
<dbReference type="SUPFAM" id="SSF56281">
    <property type="entry name" value="Metallo-hydrolase/oxidoreductase"/>
    <property type="match status" value="1"/>
</dbReference>
<dbReference type="Proteomes" id="UP000199197">
    <property type="component" value="Unassembled WGS sequence"/>
</dbReference>
<gene>
    <name evidence="2" type="ORF">JGI23_00632</name>
</gene>
<dbReference type="Pfam" id="PF13370">
    <property type="entry name" value="Fer4_13"/>
    <property type="match status" value="1"/>
</dbReference>
<dbReference type="AlphaFoldDB" id="A0A0P1MTY5"/>
<proteinExistence type="predicted"/>
<organism evidence="2 3">
    <name type="scientific">Candidatus Chryseopegocella kryptomonas</name>
    <dbReference type="NCBI Taxonomy" id="1633643"/>
    <lineage>
        <taxon>Bacteria</taxon>
        <taxon>Pseudomonadati</taxon>
        <taxon>Candidatus Kryptoniota</taxon>
        <taxon>Candidatus Chryseopegocella</taxon>
    </lineage>
</organism>
<dbReference type="PANTHER" id="PTHR42773:SF1">
    <property type="entry name" value="METALLO-BETA-LACTAMASE FAMILY PROTEIN"/>
    <property type="match status" value="1"/>
</dbReference>
<dbReference type="Gene3D" id="3.60.15.10">
    <property type="entry name" value="Ribonuclease Z/Hydroxyacylglutathione hydrolase-like"/>
    <property type="match status" value="1"/>
</dbReference>
<dbReference type="Pfam" id="PF14597">
    <property type="entry name" value="Lactamase_B_5"/>
    <property type="match status" value="1"/>
</dbReference>
<dbReference type="Gene3D" id="3.30.70.20">
    <property type="match status" value="1"/>
</dbReference>
<dbReference type="EMBL" id="CZVW01000005">
    <property type="protein sequence ID" value="CUS99241.1"/>
    <property type="molecule type" value="Genomic_DNA"/>
</dbReference>
<name>A0A0P1MTY5_9BACT</name>
<evidence type="ECO:0000313" key="2">
    <source>
        <dbReference type="EMBL" id="CUS99241.1"/>
    </source>
</evidence>
<dbReference type="InterPro" id="IPR001279">
    <property type="entry name" value="Metallo-B-lactamas"/>
</dbReference>
<dbReference type="SUPFAM" id="SSF54862">
    <property type="entry name" value="4Fe-4S ferredoxins"/>
    <property type="match status" value="1"/>
</dbReference>
<sequence length="292" mass="33046">MANLDKILKINVKGEFFVDSTCIDCDACRQIAPEVFADSGGYSYVYSQPKNEVEKRKAIQALISCPVGAIGFIGEDSKFLISSVINDFPILIEDDVFYCGFNSEKSFGANSYFIKNPKGNWLIDSPRFVLHLVKKFESMGGVKYIFLSHRDDVADAGKFASHFGASVIIHKDDLTGFRNADIVIEGEKPVEIVSGFVVIPTPGHTRGHCVLLYKDKFLFTGDHLWWDRDEKHLDAGRDVCWYSWEKQIESMEKLLGFDFEWILPGHGQKVKLSKSDVKIEIEKLVKRMKGWG</sequence>
<keyword evidence="3" id="KW-1185">Reference proteome</keyword>
<feature type="domain" description="Metallo-beta-lactamase" evidence="1">
    <location>
        <begin position="108"/>
        <end position="266"/>
    </location>
</feature>